<dbReference type="Gene3D" id="2.60.40.10">
    <property type="entry name" value="Immunoglobulins"/>
    <property type="match status" value="1"/>
</dbReference>
<organism evidence="2 3">
    <name type="scientific">Streptosporangium fragile</name>
    <dbReference type="NCBI Taxonomy" id="46186"/>
    <lineage>
        <taxon>Bacteria</taxon>
        <taxon>Bacillati</taxon>
        <taxon>Actinomycetota</taxon>
        <taxon>Actinomycetes</taxon>
        <taxon>Streptosporangiales</taxon>
        <taxon>Streptosporangiaceae</taxon>
        <taxon>Streptosporangium</taxon>
    </lineage>
</organism>
<proteinExistence type="predicted"/>
<keyword evidence="1" id="KW-0472">Membrane</keyword>
<accession>A0ABP6IQ83</accession>
<comment type="caution">
    <text evidence="2">The sequence shown here is derived from an EMBL/GenBank/DDBJ whole genome shotgun (WGS) entry which is preliminary data.</text>
</comment>
<keyword evidence="1" id="KW-1133">Transmembrane helix</keyword>
<keyword evidence="1" id="KW-0812">Transmembrane</keyword>
<evidence type="ECO:0008006" key="4">
    <source>
        <dbReference type="Google" id="ProtNLM"/>
    </source>
</evidence>
<name>A0ABP6IQ83_9ACTN</name>
<evidence type="ECO:0000313" key="3">
    <source>
        <dbReference type="Proteomes" id="UP001500831"/>
    </source>
</evidence>
<evidence type="ECO:0000313" key="2">
    <source>
        <dbReference type="EMBL" id="GAA2903780.1"/>
    </source>
</evidence>
<reference evidence="3" key="1">
    <citation type="journal article" date="2019" name="Int. J. Syst. Evol. Microbiol.">
        <title>The Global Catalogue of Microorganisms (GCM) 10K type strain sequencing project: providing services to taxonomists for standard genome sequencing and annotation.</title>
        <authorList>
            <consortium name="The Broad Institute Genomics Platform"/>
            <consortium name="The Broad Institute Genome Sequencing Center for Infectious Disease"/>
            <person name="Wu L."/>
            <person name="Ma J."/>
        </authorList>
    </citation>
    <scope>NUCLEOTIDE SEQUENCE [LARGE SCALE GENOMIC DNA]</scope>
    <source>
        <strain evidence="3">JCM 6242</strain>
    </source>
</reference>
<dbReference type="InterPro" id="IPR013783">
    <property type="entry name" value="Ig-like_fold"/>
</dbReference>
<keyword evidence="3" id="KW-1185">Reference proteome</keyword>
<sequence>MLAMTLLFTLCQGVDSSGPAASAGTRARSAAEDDRFGIRLLEAPVKRRGDPRALYQIVDHLAPGTTIHRRVQVTNLSAKALHFQMGATAAGIDRSRFTVAAANTASELTSWISFDRDSFEVPAYGNAPVKVTIKVPPDASKGERYAVIWAQVAAPANDVRNVGVNTQVGIRVYLDIGPGGEPPSDFRIEKLIPARAKEGQAEVSAMVHNTGGRALDMSGSFTLSDGPGGLRAGPYPATLGTTLAPGDRAPVVVRLDERLPNGPWEVRLSLSSGLIKRTVTATLTFPAAGGTGPPVEVRSNGVLHGALLAGVPAVAVLLLLLVRRRRSGRG</sequence>
<protein>
    <recommendedName>
        <fullName evidence="4">Peptidase</fullName>
    </recommendedName>
</protein>
<dbReference type="EMBL" id="BAAAVI010000077">
    <property type="protein sequence ID" value="GAA2903780.1"/>
    <property type="molecule type" value="Genomic_DNA"/>
</dbReference>
<evidence type="ECO:0000256" key="1">
    <source>
        <dbReference type="SAM" id="Phobius"/>
    </source>
</evidence>
<gene>
    <name evidence="2" type="ORF">GCM10010517_69800</name>
</gene>
<feature type="transmembrane region" description="Helical" evidence="1">
    <location>
        <begin position="302"/>
        <end position="322"/>
    </location>
</feature>
<dbReference type="Proteomes" id="UP001500831">
    <property type="component" value="Unassembled WGS sequence"/>
</dbReference>